<feature type="domain" description="Bacterial transcriptional activator" evidence="1">
    <location>
        <begin position="1"/>
        <end position="44"/>
    </location>
</feature>
<dbReference type="EMBL" id="FZMO01000312">
    <property type="protein sequence ID" value="SNQ49822.1"/>
    <property type="molecule type" value="Genomic_DNA"/>
</dbReference>
<dbReference type="InterPro" id="IPR011990">
    <property type="entry name" value="TPR-like_helical_dom_sf"/>
</dbReference>
<dbReference type="OrthoDB" id="4336084at2"/>
<gene>
    <name evidence="2" type="ORF">FRACA_380013</name>
</gene>
<dbReference type="Proteomes" id="UP000234331">
    <property type="component" value="Unassembled WGS sequence"/>
</dbReference>
<name>A0A2I2KVY6_9ACTN</name>
<evidence type="ECO:0000259" key="1">
    <source>
        <dbReference type="Pfam" id="PF03704"/>
    </source>
</evidence>
<proteinExistence type="predicted"/>
<dbReference type="SUPFAM" id="SSF48452">
    <property type="entry name" value="TPR-like"/>
    <property type="match status" value="1"/>
</dbReference>
<dbReference type="RefSeq" id="WP_101833229.1">
    <property type="nucleotide sequence ID" value="NZ_FZMO01000312.1"/>
</dbReference>
<organism evidence="2 3">
    <name type="scientific">Frankia canadensis</name>
    <dbReference type="NCBI Taxonomy" id="1836972"/>
    <lineage>
        <taxon>Bacteria</taxon>
        <taxon>Bacillati</taxon>
        <taxon>Actinomycetota</taxon>
        <taxon>Actinomycetes</taxon>
        <taxon>Frankiales</taxon>
        <taxon>Frankiaceae</taxon>
        <taxon>Frankia</taxon>
    </lineage>
</organism>
<sequence>MLALYRCGRQAEAVEVYYGVRERLDRELGLEPSALLRERLQNILNHAPSLSLSLR</sequence>
<dbReference type="InterPro" id="IPR005158">
    <property type="entry name" value="BTAD"/>
</dbReference>
<evidence type="ECO:0000313" key="3">
    <source>
        <dbReference type="Proteomes" id="UP000234331"/>
    </source>
</evidence>
<dbReference type="Pfam" id="PF03704">
    <property type="entry name" value="BTAD"/>
    <property type="match status" value="1"/>
</dbReference>
<protein>
    <recommendedName>
        <fullName evidence="1">Bacterial transcriptional activator domain-containing protein</fullName>
    </recommendedName>
</protein>
<keyword evidence="3" id="KW-1185">Reference proteome</keyword>
<dbReference type="AlphaFoldDB" id="A0A2I2KVY6"/>
<accession>A0A2I2KVY6</accession>
<dbReference type="Gene3D" id="1.25.40.10">
    <property type="entry name" value="Tetratricopeptide repeat domain"/>
    <property type="match status" value="1"/>
</dbReference>
<evidence type="ECO:0000313" key="2">
    <source>
        <dbReference type="EMBL" id="SNQ49822.1"/>
    </source>
</evidence>
<reference evidence="2 3" key="1">
    <citation type="submission" date="2017-06" db="EMBL/GenBank/DDBJ databases">
        <authorList>
            <person name="Kim H.J."/>
            <person name="Triplett B.A."/>
        </authorList>
    </citation>
    <scope>NUCLEOTIDE SEQUENCE [LARGE SCALE GENOMIC DNA]</scope>
    <source>
        <strain evidence="2">FRACA_ARgP5</strain>
    </source>
</reference>